<keyword evidence="3" id="KW-1133">Transmembrane helix</keyword>
<dbReference type="PROSITE" id="PS01052">
    <property type="entry name" value="CALPONIN_1"/>
    <property type="match status" value="4"/>
</dbReference>
<evidence type="ECO:0000256" key="2">
    <source>
        <dbReference type="SAM" id="MobiDB-lite"/>
    </source>
</evidence>
<feature type="region of interest" description="Disordered" evidence="2">
    <location>
        <begin position="645"/>
        <end position="679"/>
    </location>
</feature>
<organism evidence="4 5">
    <name type="scientific">Trichinella patagoniensis</name>
    <dbReference type="NCBI Taxonomy" id="990121"/>
    <lineage>
        <taxon>Eukaryota</taxon>
        <taxon>Metazoa</taxon>
        <taxon>Ecdysozoa</taxon>
        <taxon>Nematoda</taxon>
        <taxon>Enoplea</taxon>
        <taxon>Dorylaimia</taxon>
        <taxon>Trichinellida</taxon>
        <taxon>Trichinellidae</taxon>
        <taxon>Trichinella</taxon>
    </lineage>
</organism>
<feature type="transmembrane region" description="Helical" evidence="3">
    <location>
        <begin position="27"/>
        <end position="46"/>
    </location>
</feature>
<dbReference type="STRING" id="990121.A0A0V1A0M6"/>
<gene>
    <name evidence="4" type="ORF">T12_11134</name>
</gene>
<dbReference type="Pfam" id="PF00402">
    <property type="entry name" value="Calponin"/>
    <property type="match status" value="8"/>
</dbReference>
<dbReference type="GO" id="GO:0051015">
    <property type="term" value="F:actin filament binding"/>
    <property type="evidence" value="ECO:0007669"/>
    <property type="project" value="TreeGrafter"/>
</dbReference>
<feature type="region of interest" description="Disordered" evidence="2">
    <location>
        <begin position="136"/>
        <end position="257"/>
    </location>
</feature>
<feature type="compositionally biased region" description="Low complexity" evidence="2">
    <location>
        <begin position="138"/>
        <end position="171"/>
    </location>
</feature>
<evidence type="ECO:0000313" key="4">
    <source>
        <dbReference type="EMBL" id="KRY18030.1"/>
    </source>
</evidence>
<dbReference type="OrthoDB" id="21595at2759"/>
<feature type="compositionally biased region" description="Basic and acidic residues" evidence="2">
    <location>
        <begin position="401"/>
        <end position="413"/>
    </location>
</feature>
<feature type="compositionally biased region" description="Basic and acidic residues" evidence="2">
    <location>
        <begin position="659"/>
        <end position="673"/>
    </location>
</feature>
<name>A0A0V1A0M6_9BILA</name>
<dbReference type="PANTHER" id="PTHR47385:SF14">
    <property type="entry name" value="TRANSGELIN"/>
    <property type="match status" value="1"/>
</dbReference>
<feature type="region of interest" description="Disordered" evidence="2">
    <location>
        <begin position="401"/>
        <end position="429"/>
    </location>
</feature>
<dbReference type="GO" id="GO:0015629">
    <property type="term" value="C:actin cytoskeleton"/>
    <property type="evidence" value="ECO:0007669"/>
    <property type="project" value="TreeGrafter"/>
</dbReference>
<keyword evidence="3" id="KW-0812">Transmembrane</keyword>
<accession>A0A0V1A0M6</accession>
<comment type="similarity">
    <text evidence="1">Belongs to the calponin family.</text>
</comment>
<evidence type="ECO:0000256" key="3">
    <source>
        <dbReference type="SAM" id="Phobius"/>
    </source>
</evidence>
<keyword evidence="3" id="KW-0472">Membrane</keyword>
<dbReference type="Proteomes" id="UP000054783">
    <property type="component" value="Unassembled WGS sequence"/>
</dbReference>
<evidence type="ECO:0000313" key="5">
    <source>
        <dbReference type="Proteomes" id="UP000054783"/>
    </source>
</evidence>
<dbReference type="InterPro" id="IPR000557">
    <property type="entry name" value="Calponin_repeat"/>
</dbReference>
<evidence type="ECO:0000256" key="1">
    <source>
        <dbReference type="ARBA" id="ARBA00009631"/>
    </source>
</evidence>
<feature type="compositionally biased region" description="Low complexity" evidence="2">
    <location>
        <begin position="184"/>
        <end position="238"/>
    </location>
</feature>
<dbReference type="EMBL" id="JYDQ01000052">
    <property type="protein sequence ID" value="KRY18030.1"/>
    <property type="molecule type" value="Genomic_DNA"/>
</dbReference>
<feature type="compositionally biased region" description="Polar residues" evidence="2">
    <location>
        <begin position="552"/>
        <end position="563"/>
    </location>
</feature>
<reference evidence="4 5" key="1">
    <citation type="submission" date="2015-01" db="EMBL/GenBank/DDBJ databases">
        <title>Evolution of Trichinella species and genotypes.</title>
        <authorList>
            <person name="Korhonen P.K."/>
            <person name="Edoardo P."/>
            <person name="Giuseppe L.R."/>
            <person name="Gasser R.B."/>
        </authorList>
    </citation>
    <scope>NUCLEOTIDE SEQUENCE [LARGE SCALE GENOMIC DNA]</scope>
    <source>
        <strain evidence="4">ISS2496</strain>
    </source>
</reference>
<sequence>MPANKQHAGERLRFQQPIYMPTSLLDFLRFFFFFFCLFLFFLRRLMVPLKKKKKKRKRRLVRCVTFTPASYKRAHQALCHSSFHLNQVCVVKAASLAKDLGVKSAGRRSVLPLRTYFHILPLVLSINKSNNMRLPWNQAQQQQQQQPAPQQQPMPQQQYQQPPLQQQQQQPVPKHPSFDAGSRAPAPQQQQPQQQQQQQPARTGPQQPYQNQPAQRAPMPQQQMPTQQQQQQEQMPYAESNATPVDKVDSQQRPKRIGRWTIEQLRQTDGIVPLQYGTNKFASQRGMTGFGTPRNTNTKVESDNLQQLPEEIVRMSDGEIRAQSGTNRFASQRGMTGFGTGRDVVREALVPPPNDITEIDEAKERMTEGIVRLQSGTNRFASQRGMTGFGTARREVTKINDSKHPDQDSEHPDQSSIPLQSGTNKFASQKGMTGFGTARRELTHMVDTKHPEYVTDHPDQSVVPLQMGSNKFASQQGMTGFGAFRLEVQNPLISRQQPKSQGIIPSQMGSNQFASQQGMTGFGCPRDVNYAAEGLELPYDAVKQSETIIPSQAGWNRGASQRGMTGFGAQPKLNRSKPSNTESPDNVNKPAPTTKTLPLGTGSADLQNDEKPAPKVSDKVPPKRWTFQQLKATDGLIPLQYGTNKFDSQKGMGGFGSPRDVRGKHIHRLWHESDESDSI</sequence>
<feature type="compositionally biased region" description="Polar residues" evidence="2">
    <location>
        <begin position="576"/>
        <end position="596"/>
    </location>
</feature>
<comment type="caution">
    <text evidence="4">The sequence shown here is derived from an EMBL/GenBank/DDBJ whole genome shotgun (WGS) entry which is preliminary data.</text>
</comment>
<dbReference type="PANTHER" id="PTHR47385">
    <property type="entry name" value="CALPONIN"/>
    <property type="match status" value="1"/>
</dbReference>
<dbReference type="GO" id="GO:0007015">
    <property type="term" value="P:actin filament organization"/>
    <property type="evidence" value="ECO:0007669"/>
    <property type="project" value="TreeGrafter"/>
</dbReference>
<protein>
    <submittedName>
        <fullName evidence="4">Calponin-like protein OV9M</fullName>
    </submittedName>
</protein>
<feature type="region of interest" description="Disordered" evidence="2">
    <location>
        <begin position="552"/>
        <end position="622"/>
    </location>
</feature>
<keyword evidence="5" id="KW-1185">Reference proteome</keyword>
<feature type="compositionally biased region" description="Polar residues" evidence="2">
    <location>
        <begin position="414"/>
        <end position="429"/>
    </location>
</feature>
<dbReference type="AlphaFoldDB" id="A0A0V1A0M6"/>
<dbReference type="InterPro" id="IPR050606">
    <property type="entry name" value="Calponin-like"/>
</dbReference>
<dbReference type="PROSITE" id="PS51122">
    <property type="entry name" value="CALPONIN_2"/>
    <property type="match status" value="8"/>
</dbReference>
<feature type="compositionally biased region" description="Basic and acidic residues" evidence="2">
    <location>
        <begin position="608"/>
        <end position="621"/>
    </location>
</feature>
<proteinExistence type="inferred from homology"/>